<keyword evidence="7" id="KW-0560">Oxidoreductase</keyword>
<evidence type="ECO:0000256" key="3">
    <source>
        <dbReference type="ARBA" id="ARBA00022723"/>
    </source>
</evidence>
<dbReference type="InterPro" id="IPR037225">
    <property type="entry name" value="Nuo51_FMN-bd_sf"/>
</dbReference>
<dbReference type="EC" id="1.-.-.-" evidence="7"/>
<protein>
    <submittedName>
        <fullName evidence="7">Formate dehydrogenase beta subunit</fullName>
        <ecNumber evidence="7">1.-.-.-</ecNumber>
        <ecNumber evidence="7">1.6.5.11</ecNumber>
    </submittedName>
</protein>
<dbReference type="InterPro" id="IPR019575">
    <property type="entry name" value="Nuop51_4Fe4S-bd"/>
</dbReference>
<dbReference type="SUPFAM" id="SSF142019">
    <property type="entry name" value="Nqo1 FMN-binding domain-like"/>
    <property type="match status" value="1"/>
</dbReference>
<accession>A0A1U2DYZ1</accession>
<evidence type="ECO:0000256" key="1">
    <source>
        <dbReference type="ARBA" id="ARBA00007523"/>
    </source>
</evidence>
<evidence type="ECO:0000313" key="7">
    <source>
        <dbReference type="EMBL" id="SKM35332.1"/>
    </source>
</evidence>
<dbReference type="FunFam" id="3.40.50.11540:FF:000001">
    <property type="entry name" value="NADH dehydrogenase [ubiquinone] flavoprotein 1, mitochondrial"/>
    <property type="match status" value="1"/>
</dbReference>
<keyword evidence="2" id="KW-0004">4Fe-4S</keyword>
<dbReference type="GO" id="GO:0008137">
    <property type="term" value="F:NADH dehydrogenase (ubiquinone) activity"/>
    <property type="evidence" value="ECO:0007669"/>
    <property type="project" value="InterPro"/>
</dbReference>
<evidence type="ECO:0000313" key="8">
    <source>
        <dbReference type="Proteomes" id="UP000190074"/>
    </source>
</evidence>
<dbReference type="EMBL" id="FVGW01000007">
    <property type="protein sequence ID" value="SKM35332.1"/>
    <property type="molecule type" value="Genomic_DNA"/>
</dbReference>
<gene>
    <name evidence="7" type="primary">nqo1_1</name>
    <name evidence="7" type="ORF">SAMEA2259716_03677</name>
</gene>
<sequence>MDTGGPDIHIACDAPVILGRIAQGVSSDLDAYRAAGGYAGLNKAVEQGADKVLESIEVSGLRGRGGAGYPTGRKWRAAREQHARSRVIVVNADEGDPGAYIDRLLLEREPHAVLEGMAIAAVAVGADQAYIYVRREYPDALVAVRAAVGEAYQAGVLGESMFGGGIPLSVNVVEGQGSYVCGEETALLNALENRRPIPRIRPPYPVEHGLFGAPTVVNNVETLAAVAWILRNDEKVYAALGYGLSRGTKVVSLNSLFQRPGLYEVEFGIPLREIVENLGGGLSDRDLHGVMVGGPLAGVVFPDALDVPFENGPLRRLGAGVGHGGIVAFDRRTSLAELVHHVFRFGAFESCGVCTPCRVGAARIEALFASGSSRTADGRREWLEISDALAGASLCGHGSGLADFACSIKSRISFGSSP</sequence>
<evidence type="ECO:0000256" key="2">
    <source>
        <dbReference type="ARBA" id="ARBA00022485"/>
    </source>
</evidence>
<dbReference type="Gene3D" id="3.40.50.11540">
    <property type="entry name" value="NADH-ubiquinone oxidoreductase 51kDa subunit"/>
    <property type="match status" value="1"/>
</dbReference>
<dbReference type="Gene3D" id="6.10.250.1450">
    <property type="match status" value="1"/>
</dbReference>
<reference evidence="7 8" key="1">
    <citation type="submission" date="2016-11" db="EMBL/GenBank/DDBJ databases">
        <authorList>
            <consortium name="Pathogen Informatics"/>
        </authorList>
    </citation>
    <scope>NUCLEOTIDE SEQUENCE [LARGE SCALE GENOMIC DNA]</scope>
    <source>
        <strain evidence="7 8">911</strain>
    </source>
</reference>
<keyword evidence="3" id="KW-0479">Metal-binding</keyword>
<evidence type="ECO:0000256" key="4">
    <source>
        <dbReference type="ARBA" id="ARBA00023004"/>
    </source>
</evidence>
<dbReference type="GO" id="GO:0046872">
    <property type="term" value="F:metal ion binding"/>
    <property type="evidence" value="ECO:0007669"/>
    <property type="project" value="UniProtKB-KW"/>
</dbReference>
<dbReference type="SMART" id="SM00928">
    <property type="entry name" value="NADH_4Fe-4S"/>
    <property type="match status" value="1"/>
</dbReference>
<dbReference type="Gene3D" id="3.10.20.600">
    <property type="match status" value="1"/>
</dbReference>
<dbReference type="InterPro" id="IPR037207">
    <property type="entry name" value="Nuop51_4Fe4S-bd_sf"/>
</dbReference>
<proteinExistence type="inferred from homology"/>
<feature type="domain" description="NADH-ubiquinone oxidoreductase 51kDa subunit iron-sulphur binding" evidence="6">
    <location>
        <begin position="336"/>
        <end position="383"/>
    </location>
</feature>
<dbReference type="InterPro" id="IPR001949">
    <property type="entry name" value="NADH-UbQ_OxRdtase_51kDa_CS"/>
</dbReference>
<dbReference type="SUPFAM" id="SSF140490">
    <property type="entry name" value="Nqo1C-terminal domain-like"/>
    <property type="match status" value="1"/>
</dbReference>
<dbReference type="GO" id="GO:0010181">
    <property type="term" value="F:FMN binding"/>
    <property type="evidence" value="ECO:0007669"/>
    <property type="project" value="InterPro"/>
</dbReference>
<dbReference type="SUPFAM" id="SSF142984">
    <property type="entry name" value="Nqo1 middle domain-like"/>
    <property type="match status" value="1"/>
</dbReference>
<dbReference type="InterPro" id="IPR011538">
    <property type="entry name" value="Nuo51_FMN-bd"/>
</dbReference>
<dbReference type="AlphaFoldDB" id="A0A1U2DYZ1"/>
<dbReference type="PANTHER" id="PTHR43578">
    <property type="entry name" value="NADH-QUINONE OXIDOREDUCTASE SUBUNIT F"/>
    <property type="match status" value="1"/>
</dbReference>
<dbReference type="GO" id="GO:0016491">
    <property type="term" value="F:oxidoreductase activity"/>
    <property type="evidence" value="ECO:0007669"/>
    <property type="project" value="UniProtKB-KW"/>
</dbReference>
<dbReference type="Pfam" id="PF10589">
    <property type="entry name" value="NADH_4Fe-4S"/>
    <property type="match status" value="1"/>
</dbReference>
<dbReference type="PANTHER" id="PTHR43578:SF3">
    <property type="entry name" value="NADH-QUINONE OXIDOREDUCTASE SUBUNIT F"/>
    <property type="match status" value="1"/>
</dbReference>
<evidence type="ECO:0000256" key="5">
    <source>
        <dbReference type="ARBA" id="ARBA00023014"/>
    </source>
</evidence>
<dbReference type="Proteomes" id="UP000190074">
    <property type="component" value="Unassembled WGS sequence"/>
</dbReference>
<dbReference type="GO" id="GO:0051539">
    <property type="term" value="F:4 iron, 4 sulfur cluster binding"/>
    <property type="evidence" value="ECO:0007669"/>
    <property type="project" value="UniProtKB-KW"/>
</dbReference>
<dbReference type="EC" id="1.6.5.11" evidence="7"/>
<evidence type="ECO:0000259" key="6">
    <source>
        <dbReference type="SMART" id="SM00928"/>
    </source>
</evidence>
<comment type="similarity">
    <text evidence="1">Belongs to the complex I 51 kDa subunit family.</text>
</comment>
<name>A0A1U2DYZ1_9MYCO</name>
<dbReference type="Gene3D" id="1.20.1440.230">
    <property type="entry name" value="NADH-ubiquinone oxidoreductase 51kDa subunit, iron-sulphur binding domain"/>
    <property type="match status" value="1"/>
</dbReference>
<keyword evidence="5" id="KW-0411">Iron-sulfur</keyword>
<organism evidence="7 8">
    <name type="scientific">Mycobacteroides abscessus subsp. massiliense</name>
    <dbReference type="NCBI Taxonomy" id="1962118"/>
    <lineage>
        <taxon>Bacteria</taxon>
        <taxon>Bacillati</taxon>
        <taxon>Actinomycetota</taxon>
        <taxon>Actinomycetes</taxon>
        <taxon>Mycobacteriales</taxon>
        <taxon>Mycobacteriaceae</taxon>
        <taxon>Mycobacteroides</taxon>
        <taxon>Mycobacteroides abscessus</taxon>
    </lineage>
</organism>
<dbReference type="PROSITE" id="PS00645">
    <property type="entry name" value="COMPLEX1_51K_2"/>
    <property type="match status" value="1"/>
</dbReference>
<dbReference type="Pfam" id="PF01512">
    <property type="entry name" value="Complex1_51K"/>
    <property type="match status" value="1"/>
</dbReference>
<keyword evidence="4" id="KW-0408">Iron</keyword>